<accession>A0AAW0BR50</accession>
<evidence type="ECO:0000313" key="4">
    <source>
        <dbReference type="Proteomes" id="UP001383192"/>
    </source>
</evidence>
<comment type="caution">
    <text evidence="3">The sequence shown here is derived from an EMBL/GenBank/DDBJ whole genome shotgun (WGS) entry which is preliminary data.</text>
</comment>
<dbReference type="Proteomes" id="UP001383192">
    <property type="component" value="Unassembled WGS sequence"/>
</dbReference>
<dbReference type="AlphaFoldDB" id="A0AAW0BR50"/>
<organism evidence="3 4">
    <name type="scientific">Paramarasmius palmivorus</name>
    <dbReference type="NCBI Taxonomy" id="297713"/>
    <lineage>
        <taxon>Eukaryota</taxon>
        <taxon>Fungi</taxon>
        <taxon>Dikarya</taxon>
        <taxon>Basidiomycota</taxon>
        <taxon>Agaricomycotina</taxon>
        <taxon>Agaricomycetes</taxon>
        <taxon>Agaricomycetidae</taxon>
        <taxon>Agaricales</taxon>
        <taxon>Marasmiineae</taxon>
        <taxon>Marasmiaceae</taxon>
        <taxon>Paramarasmius</taxon>
    </lineage>
</organism>
<name>A0AAW0BR50_9AGAR</name>
<evidence type="ECO:0000256" key="1">
    <source>
        <dbReference type="SAM" id="MobiDB-lite"/>
    </source>
</evidence>
<sequence>MSTEISMVYEDTLQGTSISLYGYVPDFEVNLDARLGPESSSARTTTYWYQSPSLADQEHTIDAWFEDRAFIDYVLIQAGGTTDLSGKTIFVDDANEDEIWYAGQWKASADDDFGYSAPSESPTGYHTGARTIRKSTMVGDSIEFRFSGSSISVYGMYHDAEEYSTIDFGLDGSITHIDFPPDLQRHLTGARVNYLLYENTTLVPGNHTLTLNVTSLANNSDFYIDYITYKSAFSFLHEKPTFIRGSDDQPSPAQSSGFPIGAIVGIVIAGLAITALSYCLWRRRCVARKEAKIASSVKPFATYFAVDSNPKSTDGKGPFPYKGTARSTDLLGEGSSHITPQHMTEVQRRNNEITSLTARMEHSDIPTRGELFARINALTMEVERLVRENAPPEYGGSVADLGRLNSRSKHDHVGG</sequence>
<evidence type="ECO:0000256" key="2">
    <source>
        <dbReference type="SAM" id="Phobius"/>
    </source>
</evidence>
<keyword evidence="2" id="KW-0472">Membrane</keyword>
<feature type="region of interest" description="Disordered" evidence="1">
    <location>
        <begin position="391"/>
        <end position="415"/>
    </location>
</feature>
<keyword evidence="4" id="KW-1185">Reference proteome</keyword>
<dbReference type="Gene3D" id="2.60.120.260">
    <property type="entry name" value="Galactose-binding domain-like"/>
    <property type="match status" value="1"/>
</dbReference>
<reference evidence="3 4" key="1">
    <citation type="submission" date="2024-01" db="EMBL/GenBank/DDBJ databases">
        <title>A draft genome for a cacao thread blight-causing isolate of Paramarasmius palmivorus.</title>
        <authorList>
            <person name="Baruah I.K."/>
            <person name="Bukari Y."/>
            <person name="Amoako-Attah I."/>
            <person name="Meinhardt L.W."/>
            <person name="Bailey B.A."/>
            <person name="Cohen S.P."/>
        </authorList>
    </citation>
    <scope>NUCLEOTIDE SEQUENCE [LARGE SCALE GENOMIC DNA]</scope>
    <source>
        <strain evidence="3 4">GH-12</strain>
    </source>
</reference>
<dbReference type="EMBL" id="JAYKXP010000086">
    <property type="protein sequence ID" value="KAK7028931.1"/>
    <property type="molecule type" value="Genomic_DNA"/>
</dbReference>
<proteinExistence type="predicted"/>
<gene>
    <name evidence="3" type="ORF">VNI00_014768</name>
</gene>
<feature type="compositionally biased region" description="Basic residues" evidence="1">
    <location>
        <begin position="406"/>
        <end position="415"/>
    </location>
</feature>
<keyword evidence="2" id="KW-0812">Transmembrane</keyword>
<protein>
    <submittedName>
        <fullName evidence="3">Uncharacterized protein</fullName>
    </submittedName>
</protein>
<evidence type="ECO:0000313" key="3">
    <source>
        <dbReference type="EMBL" id="KAK7028931.1"/>
    </source>
</evidence>
<keyword evidence="2" id="KW-1133">Transmembrane helix</keyword>
<feature type="transmembrane region" description="Helical" evidence="2">
    <location>
        <begin position="258"/>
        <end position="281"/>
    </location>
</feature>